<dbReference type="PATRIC" id="fig|362787.3.peg.1481"/>
<protein>
    <submittedName>
        <fullName evidence="1">Uncharacterized protein</fullName>
    </submittedName>
</protein>
<organism evidence="1 2">
    <name type="scientific">Candidatus Protochlamydia amoebophila</name>
    <dbReference type="NCBI Taxonomy" id="362787"/>
    <lineage>
        <taxon>Bacteria</taxon>
        <taxon>Pseudomonadati</taxon>
        <taxon>Chlamydiota</taxon>
        <taxon>Chlamydiia</taxon>
        <taxon>Parachlamydiales</taxon>
        <taxon>Parachlamydiaceae</taxon>
        <taxon>Candidatus Protochlamydia</taxon>
    </lineage>
</organism>
<gene>
    <name evidence="1" type="ORF">DB44_DT00480</name>
</gene>
<name>A0A0C1H955_9BACT</name>
<sequence length="40" mass="4487">MPGFLHSAEHYLSSFFLFVSFLKQGVNKSPLGPVKVNCIF</sequence>
<evidence type="ECO:0000313" key="1">
    <source>
        <dbReference type="EMBL" id="KIC71413.1"/>
    </source>
</evidence>
<accession>A0A0C1H955</accession>
<comment type="caution">
    <text evidence="1">The sequence shown here is derived from an EMBL/GenBank/DDBJ whole genome shotgun (WGS) entry which is preliminary data.</text>
</comment>
<reference evidence="1 2" key="1">
    <citation type="journal article" date="2014" name="Mol. Biol. Evol.">
        <title>Massive expansion of Ubiquitination-related gene families within the Chlamydiae.</title>
        <authorList>
            <person name="Domman D."/>
            <person name="Collingro A."/>
            <person name="Lagkouvardos I."/>
            <person name="Gehre L."/>
            <person name="Weinmaier T."/>
            <person name="Rattei T."/>
            <person name="Subtil A."/>
            <person name="Horn M."/>
        </authorList>
    </citation>
    <scope>NUCLEOTIDE SEQUENCE [LARGE SCALE GENOMIC DNA]</scope>
    <source>
        <strain evidence="1 2">EI2</strain>
    </source>
</reference>
<dbReference type="AlphaFoldDB" id="A0A0C1H955"/>
<proteinExistence type="predicted"/>
<dbReference type="EMBL" id="JSAN01000092">
    <property type="protein sequence ID" value="KIC71413.1"/>
    <property type="molecule type" value="Genomic_DNA"/>
</dbReference>
<evidence type="ECO:0000313" key="2">
    <source>
        <dbReference type="Proteomes" id="UP000031465"/>
    </source>
</evidence>
<dbReference type="Proteomes" id="UP000031465">
    <property type="component" value="Unassembled WGS sequence"/>
</dbReference>